<gene>
    <name evidence="2" type="ORF">JYB88_16040</name>
</gene>
<sequence>MQPQREVEGELMGVFRTLTALILLLLILGGLGWRYFSGLESVAGNGLALQHSRLLNVLGMARSQWLSQGQPGEIMLQWAGDGGRSVVKMSKGGWPVPDEASADGCARLWQALLSVKPESGLVSTDYSVEADICSFTTHDGDRLEYSLLSGKLLLASQE</sequence>
<evidence type="ECO:0000313" key="3">
    <source>
        <dbReference type="Proteomes" id="UP000663281"/>
    </source>
</evidence>
<keyword evidence="1" id="KW-0812">Transmembrane</keyword>
<keyword evidence="3" id="KW-1185">Reference proteome</keyword>
<proteinExistence type="predicted"/>
<accession>A0A975AJU7</accession>
<keyword evidence="1" id="KW-1133">Transmembrane helix</keyword>
<feature type="transmembrane region" description="Helical" evidence="1">
    <location>
        <begin position="12"/>
        <end position="33"/>
    </location>
</feature>
<evidence type="ECO:0008006" key="4">
    <source>
        <dbReference type="Google" id="ProtNLM"/>
    </source>
</evidence>
<dbReference type="Proteomes" id="UP000663281">
    <property type="component" value="Chromosome"/>
</dbReference>
<protein>
    <recommendedName>
        <fullName evidence="4">MSHA biogenesis protein MshF</fullName>
    </recommendedName>
</protein>
<organism evidence="2 3">
    <name type="scientific">Shewanella cyperi</name>
    <dbReference type="NCBI Taxonomy" id="2814292"/>
    <lineage>
        <taxon>Bacteria</taxon>
        <taxon>Pseudomonadati</taxon>
        <taxon>Pseudomonadota</taxon>
        <taxon>Gammaproteobacteria</taxon>
        <taxon>Alteromonadales</taxon>
        <taxon>Shewanellaceae</taxon>
        <taxon>Shewanella</taxon>
    </lineage>
</organism>
<evidence type="ECO:0000313" key="2">
    <source>
        <dbReference type="EMBL" id="QSX29682.1"/>
    </source>
</evidence>
<dbReference type="KEGG" id="scyp:JYB88_16040"/>
<evidence type="ECO:0000256" key="1">
    <source>
        <dbReference type="SAM" id="Phobius"/>
    </source>
</evidence>
<name>A0A975AJU7_9GAMM</name>
<reference evidence="2 3" key="1">
    <citation type="submission" date="2021-03" db="EMBL/GenBank/DDBJ databases">
        <title>Novel species identification of genus Shewanella.</title>
        <authorList>
            <person name="Liu G."/>
            <person name="Zhang Q."/>
        </authorList>
    </citation>
    <scope>NUCLEOTIDE SEQUENCE [LARGE SCALE GENOMIC DNA]</scope>
    <source>
        <strain evidence="2 3">FJAT-53726</strain>
    </source>
</reference>
<dbReference type="AlphaFoldDB" id="A0A975AJU7"/>
<dbReference type="RefSeq" id="WP_207324758.1">
    <property type="nucleotide sequence ID" value="NZ_CP071504.1"/>
</dbReference>
<dbReference type="EMBL" id="CP071504">
    <property type="protein sequence ID" value="QSX29682.1"/>
    <property type="molecule type" value="Genomic_DNA"/>
</dbReference>
<keyword evidence="1" id="KW-0472">Membrane</keyword>